<proteinExistence type="predicted"/>
<dbReference type="EMBL" id="NAJN01002347">
    <property type="protein sequence ID" value="TKA53929.1"/>
    <property type="molecule type" value="Genomic_DNA"/>
</dbReference>
<dbReference type="GO" id="GO:0005737">
    <property type="term" value="C:cytoplasm"/>
    <property type="evidence" value="ECO:0007669"/>
    <property type="project" value="TreeGrafter"/>
</dbReference>
<dbReference type="Pfam" id="PF13409">
    <property type="entry name" value="GST_N_2"/>
    <property type="match status" value="1"/>
</dbReference>
<accession>A0A4V5NB38</accession>
<dbReference type="InterPro" id="IPR016639">
    <property type="entry name" value="GST_Omega/GSH"/>
</dbReference>
<dbReference type="GO" id="GO:0004364">
    <property type="term" value="F:glutathione transferase activity"/>
    <property type="evidence" value="ECO:0007669"/>
    <property type="project" value="InterPro"/>
</dbReference>
<dbReference type="InterPro" id="IPR004045">
    <property type="entry name" value="Glutathione_S-Trfase_N"/>
</dbReference>
<keyword evidence="3" id="KW-1185">Reference proteome</keyword>
<comment type="caution">
    <text evidence="2">The sequence shown here is derived from an EMBL/GenBank/DDBJ whole genome shotgun (WGS) entry which is preliminary data.</text>
</comment>
<organism evidence="2 3">
    <name type="scientific">Cryomyces minteri</name>
    <dbReference type="NCBI Taxonomy" id="331657"/>
    <lineage>
        <taxon>Eukaryota</taxon>
        <taxon>Fungi</taxon>
        <taxon>Dikarya</taxon>
        <taxon>Ascomycota</taxon>
        <taxon>Pezizomycotina</taxon>
        <taxon>Dothideomycetes</taxon>
        <taxon>Dothideomycetes incertae sedis</taxon>
        <taxon>Cryomyces</taxon>
    </lineage>
</organism>
<protein>
    <recommendedName>
        <fullName evidence="1">GST N-terminal domain-containing protein</fullName>
    </recommendedName>
</protein>
<evidence type="ECO:0000313" key="3">
    <source>
        <dbReference type="Proteomes" id="UP000308768"/>
    </source>
</evidence>
<name>A0A4V5NB38_9PEZI</name>
<sequence length="96" mass="10861">MSDSAVLNRKGVLDVADKDGQFRRQTSQFRNFVTPDSNSAFPPEKDRYALYIHLGCPWAHRTSIVRTLKGLDDIIQLIVLDAMDPAKSWYFSGDGE</sequence>
<feature type="non-terminal residue" evidence="2">
    <location>
        <position position="96"/>
    </location>
</feature>
<dbReference type="PANTHER" id="PTHR32419:SF25">
    <property type="entry name" value="GLUTATHIONE S-TRANSFERASE (EUROFUNG)"/>
    <property type="match status" value="1"/>
</dbReference>
<feature type="domain" description="GST N-terminal" evidence="1">
    <location>
        <begin position="56"/>
        <end position="90"/>
    </location>
</feature>
<dbReference type="SUPFAM" id="SSF52833">
    <property type="entry name" value="Thioredoxin-like"/>
    <property type="match status" value="1"/>
</dbReference>
<dbReference type="InterPro" id="IPR036249">
    <property type="entry name" value="Thioredoxin-like_sf"/>
</dbReference>
<dbReference type="AlphaFoldDB" id="A0A4V5NB38"/>
<gene>
    <name evidence="2" type="ORF">B0A49_13888</name>
</gene>
<dbReference type="OrthoDB" id="2309723at2759"/>
<evidence type="ECO:0000259" key="1">
    <source>
        <dbReference type="Pfam" id="PF13409"/>
    </source>
</evidence>
<dbReference type="Gene3D" id="3.40.30.10">
    <property type="entry name" value="Glutaredoxin"/>
    <property type="match status" value="1"/>
</dbReference>
<dbReference type="STRING" id="331657.A0A4V5NB38"/>
<reference evidence="2 3" key="1">
    <citation type="submission" date="2017-03" db="EMBL/GenBank/DDBJ databases">
        <title>Genomes of endolithic fungi from Antarctica.</title>
        <authorList>
            <person name="Coleine C."/>
            <person name="Masonjones S."/>
            <person name="Stajich J.E."/>
        </authorList>
    </citation>
    <scope>NUCLEOTIDE SEQUENCE [LARGE SCALE GENOMIC DNA]</scope>
    <source>
        <strain evidence="2 3">CCFEE 5187</strain>
    </source>
</reference>
<evidence type="ECO:0000313" key="2">
    <source>
        <dbReference type="EMBL" id="TKA53929.1"/>
    </source>
</evidence>
<dbReference type="Proteomes" id="UP000308768">
    <property type="component" value="Unassembled WGS sequence"/>
</dbReference>
<dbReference type="PANTHER" id="PTHR32419">
    <property type="entry name" value="GLUTATHIONYL-HYDROQUINONE REDUCTASE"/>
    <property type="match status" value="1"/>
</dbReference>